<reference evidence="2" key="1">
    <citation type="journal article" date="2019" name="Environ. Microbiol.">
        <title>Fungal ecological strategies reflected in gene transcription - a case study of two litter decomposers.</title>
        <authorList>
            <person name="Barbi F."/>
            <person name="Kohler A."/>
            <person name="Barry K."/>
            <person name="Baskaran P."/>
            <person name="Daum C."/>
            <person name="Fauchery L."/>
            <person name="Ihrmark K."/>
            <person name="Kuo A."/>
            <person name="LaButti K."/>
            <person name="Lipzen A."/>
            <person name="Morin E."/>
            <person name="Grigoriev I.V."/>
            <person name="Henrissat B."/>
            <person name="Lindahl B."/>
            <person name="Martin F."/>
        </authorList>
    </citation>
    <scope>NUCLEOTIDE SEQUENCE</scope>
    <source>
        <strain evidence="2">JB14</strain>
    </source>
</reference>
<evidence type="ECO:0000313" key="3">
    <source>
        <dbReference type="Proteomes" id="UP000799118"/>
    </source>
</evidence>
<proteinExistence type="predicted"/>
<feature type="region of interest" description="Disordered" evidence="1">
    <location>
        <begin position="632"/>
        <end position="654"/>
    </location>
</feature>
<accession>A0A6A4HNF2</accession>
<feature type="compositionally biased region" description="Acidic residues" evidence="1">
    <location>
        <begin position="632"/>
        <end position="641"/>
    </location>
</feature>
<dbReference type="AlphaFoldDB" id="A0A6A4HNF2"/>
<evidence type="ECO:0000313" key="2">
    <source>
        <dbReference type="EMBL" id="KAE9399999.1"/>
    </source>
</evidence>
<gene>
    <name evidence="2" type="ORF">BT96DRAFT_673281</name>
</gene>
<dbReference type="InterPro" id="IPR016197">
    <property type="entry name" value="Chromo-like_dom_sf"/>
</dbReference>
<evidence type="ECO:0000256" key="1">
    <source>
        <dbReference type="SAM" id="MobiDB-lite"/>
    </source>
</evidence>
<feature type="region of interest" description="Disordered" evidence="1">
    <location>
        <begin position="776"/>
        <end position="850"/>
    </location>
</feature>
<keyword evidence="3" id="KW-1185">Reference proteome</keyword>
<organism evidence="2 3">
    <name type="scientific">Gymnopus androsaceus JB14</name>
    <dbReference type="NCBI Taxonomy" id="1447944"/>
    <lineage>
        <taxon>Eukaryota</taxon>
        <taxon>Fungi</taxon>
        <taxon>Dikarya</taxon>
        <taxon>Basidiomycota</taxon>
        <taxon>Agaricomycotina</taxon>
        <taxon>Agaricomycetes</taxon>
        <taxon>Agaricomycetidae</taxon>
        <taxon>Agaricales</taxon>
        <taxon>Marasmiineae</taxon>
        <taxon>Omphalotaceae</taxon>
        <taxon>Gymnopus</taxon>
    </lineage>
</organism>
<protein>
    <recommendedName>
        <fullName evidence="4">Chromo domain-containing protein</fullName>
    </recommendedName>
</protein>
<evidence type="ECO:0008006" key="4">
    <source>
        <dbReference type="Google" id="ProtNLM"/>
    </source>
</evidence>
<name>A0A6A4HNF2_9AGAR</name>
<feature type="region of interest" description="Disordered" evidence="1">
    <location>
        <begin position="748"/>
        <end position="767"/>
    </location>
</feature>
<dbReference type="Proteomes" id="UP000799118">
    <property type="component" value="Unassembled WGS sequence"/>
</dbReference>
<dbReference type="EMBL" id="ML769462">
    <property type="protein sequence ID" value="KAE9399999.1"/>
    <property type="molecule type" value="Genomic_DNA"/>
</dbReference>
<feature type="compositionally biased region" description="Basic and acidic residues" evidence="1">
    <location>
        <begin position="802"/>
        <end position="813"/>
    </location>
</feature>
<dbReference type="OrthoDB" id="3032681at2759"/>
<feature type="compositionally biased region" description="Acidic residues" evidence="1">
    <location>
        <begin position="839"/>
        <end position="850"/>
    </location>
</feature>
<dbReference type="Gene3D" id="2.40.50.40">
    <property type="match status" value="1"/>
</dbReference>
<sequence length="959" mass="107310">MNEPVPFDQDALQREKSVEFVENLRRHLDRPIPSTPILALPSKSSSRPFGFVASEIEPLAPPSSIFIYEDIDYEKYKQYLPLEKLIPPPAATPPAYTSYPLSPIWTLEKNPAYLSGWCYTSDCSTSQSSLLLEKSRMNTLATPPQIVPIWNPETKSFDFPEVPGMVQMVPGVSYSVKLDGNPNESLFAASVQTKETLLRYPGIGDEAVALLESLTYRVWGDADKGIPPLYANNGLQRNQRSVHPDPKSEARLTGSFSLAGTLENGYAAGRTVPANQSTYKEGLEQRSQALMEMGRLYRLIAKICLPKNEYDLIDAHAIDNNTFGIGGLAPSPISVQMNVSFLKNLESLIEHIGALQGKWHVDQLDCLTIPTLFLLFLRLPEGSDPGPFLLGRLGLYCREVGKGMWVISIMFWARDPHSGSSPWVGEGVEHVESLLELLLKIKELWPTAELINRIGFVLYWSTEAVERSSALYASPETRFGNHGTLGVGLARSLNFVDNGQHFLGTEWDARSRLGWEHILNFYNALNLSGLDLAIPFSTLVSSVTYRDSNTQTSEAIIPYPIDPSNSHQMEQVQLYRQYYKSLLMLCRRYSLHLTKSHYLVQMKSLSEEVESSMEKFGLSEYLPIQSALNENLESEEPEQSCEENGSMDIDEPEPIPISQVLDRSVCREKGEVFWHIQLANTEEKIWVSHSDGKKWMFTAINRPIFLHFINENKVSEFSEVESSTQDSSRMSAAHTLLSLTTVPSIDGDLIHNPAHNSPSPVTPADNDVSRRILRSSTRVPGQHDIPLVQSLPPRTSSKKTSKREARKLPELKPKGVKQKAGTQSGNAGTPKRARVLDAVESEEDSAGSDSEYEIERITGHTFDKGAWMFSVVWKGYLRDNSRVSRDDLKESAPVLYNRYATCYPEVNTNKPSSDAEGSVSTALSLEGLDILLRVISVNTLEDCLRQLEARYQAMTRLEQ</sequence>
<dbReference type="SUPFAM" id="SSF54160">
    <property type="entry name" value="Chromo domain-like"/>
    <property type="match status" value="1"/>
</dbReference>